<dbReference type="PANTHER" id="PTHR39428:SF3">
    <property type="entry name" value="DEAZAFLAVIN-DEPENDENT NITROREDUCTASE"/>
    <property type="match status" value="1"/>
</dbReference>
<dbReference type="Pfam" id="PF04075">
    <property type="entry name" value="F420H2_quin_red"/>
    <property type="match status" value="1"/>
</dbReference>
<organism evidence="3 4">
    <name type="scientific">Tsukamurella pulmonis</name>
    <dbReference type="NCBI Taxonomy" id="47312"/>
    <lineage>
        <taxon>Bacteria</taxon>
        <taxon>Bacillati</taxon>
        <taxon>Actinomycetota</taxon>
        <taxon>Actinomycetes</taxon>
        <taxon>Mycobacteriales</taxon>
        <taxon>Tsukamurellaceae</taxon>
        <taxon>Tsukamurella</taxon>
    </lineage>
</organism>
<keyword evidence="4" id="KW-1185">Reference proteome</keyword>
<evidence type="ECO:0000256" key="2">
    <source>
        <dbReference type="ARBA" id="ARBA00049106"/>
    </source>
</evidence>
<dbReference type="Proteomes" id="UP000183053">
    <property type="component" value="Unassembled WGS sequence"/>
</dbReference>
<dbReference type="GO" id="GO:0016491">
    <property type="term" value="F:oxidoreductase activity"/>
    <property type="evidence" value="ECO:0007669"/>
    <property type="project" value="InterPro"/>
</dbReference>
<dbReference type="PANTHER" id="PTHR39428">
    <property type="entry name" value="F420H(2)-DEPENDENT QUINONE REDUCTASE RV1261C"/>
    <property type="match status" value="1"/>
</dbReference>
<dbReference type="NCBIfam" id="TIGR00026">
    <property type="entry name" value="hi_GC_TIGR00026"/>
    <property type="match status" value="1"/>
</dbReference>
<gene>
    <name evidence="3" type="ORF">SAMN04489765_3505</name>
</gene>
<proteinExistence type="inferred from homology"/>
<dbReference type="InterPro" id="IPR004378">
    <property type="entry name" value="F420H2_quin_Rdtase"/>
</dbReference>
<reference evidence="4" key="1">
    <citation type="submission" date="2016-10" db="EMBL/GenBank/DDBJ databases">
        <authorList>
            <person name="Varghese N."/>
            <person name="Submissions S."/>
        </authorList>
    </citation>
    <scope>NUCLEOTIDE SEQUENCE [LARGE SCALE GENOMIC DNA]</scope>
    <source>
        <strain evidence="4">DSM 44142</strain>
    </source>
</reference>
<dbReference type="RefSeq" id="WP_068568251.1">
    <property type="nucleotide sequence ID" value="NZ_FNLF01000002.1"/>
</dbReference>
<evidence type="ECO:0000313" key="4">
    <source>
        <dbReference type="Proteomes" id="UP000183053"/>
    </source>
</evidence>
<dbReference type="OrthoDB" id="8225825at2"/>
<accession>A0A1H1GR30</accession>
<evidence type="ECO:0000256" key="1">
    <source>
        <dbReference type="ARBA" id="ARBA00008710"/>
    </source>
</evidence>
<dbReference type="InterPro" id="IPR012349">
    <property type="entry name" value="Split_barrel_FMN-bd"/>
</dbReference>
<name>A0A1H1GR30_9ACTN</name>
<evidence type="ECO:0000313" key="3">
    <source>
        <dbReference type="EMBL" id="SDR15599.1"/>
    </source>
</evidence>
<dbReference type="EMBL" id="FNLF01000002">
    <property type="protein sequence ID" value="SDR15599.1"/>
    <property type="molecule type" value="Genomic_DNA"/>
</dbReference>
<comment type="similarity">
    <text evidence="1">Belongs to the F420H(2)-dependent quinone reductase family.</text>
</comment>
<dbReference type="AlphaFoldDB" id="A0A1H1GR30"/>
<sequence length="146" mass="16069">MALEGDYAQEKTSWVSDQLAKIDETGTTAAVDVAGSKVVLFTYRGPKSGKLHRRPLMRVEHDGAYAAVASLAGAPQNPVWFTAMLRNDEVQVQDGTSVVTGPVREIHGAERDQWWERAVAAYPAYAEYQEKTDRLIPIVLVEPGRA</sequence>
<dbReference type="STRING" id="47312.SAMN04489765_3505"/>
<protein>
    <submittedName>
        <fullName evidence="3">Deazaflavin-dependent oxidoreductase, nitroreductase family</fullName>
    </submittedName>
</protein>
<dbReference type="Gene3D" id="2.30.110.10">
    <property type="entry name" value="Electron Transport, Fmn-binding Protein, Chain A"/>
    <property type="match status" value="1"/>
</dbReference>
<dbReference type="GO" id="GO:0070967">
    <property type="term" value="F:coenzyme F420 binding"/>
    <property type="evidence" value="ECO:0007669"/>
    <property type="project" value="TreeGrafter"/>
</dbReference>
<dbReference type="GO" id="GO:0005886">
    <property type="term" value="C:plasma membrane"/>
    <property type="evidence" value="ECO:0007669"/>
    <property type="project" value="TreeGrafter"/>
</dbReference>
<comment type="catalytic activity">
    <reaction evidence="2">
        <text>oxidized coenzyme F420-(gamma-L-Glu)(n) + a quinol + H(+) = reduced coenzyme F420-(gamma-L-Glu)(n) + a quinone</text>
        <dbReference type="Rhea" id="RHEA:39663"/>
        <dbReference type="Rhea" id="RHEA-COMP:12939"/>
        <dbReference type="Rhea" id="RHEA-COMP:14378"/>
        <dbReference type="ChEBI" id="CHEBI:15378"/>
        <dbReference type="ChEBI" id="CHEBI:24646"/>
        <dbReference type="ChEBI" id="CHEBI:132124"/>
        <dbReference type="ChEBI" id="CHEBI:133980"/>
        <dbReference type="ChEBI" id="CHEBI:139511"/>
    </reaction>
</comment>